<accession>A0A8G2HRM1</accession>
<organism evidence="1 2">
    <name type="scientific">Mobiluncus mulieris</name>
    <dbReference type="NCBI Taxonomy" id="2052"/>
    <lineage>
        <taxon>Bacteria</taxon>
        <taxon>Bacillati</taxon>
        <taxon>Actinomycetota</taxon>
        <taxon>Actinomycetes</taxon>
        <taxon>Actinomycetales</taxon>
        <taxon>Actinomycetaceae</taxon>
        <taxon>Mobiluncus</taxon>
    </lineage>
</organism>
<protein>
    <recommendedName>
        <fullName evidence="3">Restriction endonuclease</fullName>
    </recommendedName>
</protein>
<proteinExistence type="predicted"/>
<dbReference type="Proteomes" id="UP000255284">
    <property type="component" value="Unassembled WGS sequence"/>
</dbReference>
<sequence length="57" mass="6734">MLLNPKNDDSRRKLRLGKTWASMARDRFRYYMVFQDNVDPLEGALTTTQFLNILAQL</sequence>
<gene>
    <name evidence="1" type="ORF">NCTC11819_00164</name>
</gene>
<reference evidence="1 2" key="1">
    <citation type="submission" date="2018-06" db="EMBL/GenBank/DDBJ databases">
        <authorList>
            <consortium name="Pathogen Informatics"/>
            <person name="Doyle S."/>
        </authorList>
    </citation>
    <scope>NUCLEOTIDE SEQUENCE [LARGE SCALE GENOMIC DNA]</scope>
    <source>
        <strain evidence="1 2">NCTC11819</strain>
    </source>
</reference>
<name>A0A8G2HRM1_9ACTO</name>
<dbReference type="EMBL" id="UGGQ01000006">
    <property type="protein sequence ID" value="STO15623.1"/>
    <property type="molecule type" value="Genomic_DNA"/>
</dbReference>
<evidence type="ECO:0008006" key="3">
    <source>
        <dbReference type="Google" id="ProtNLM"/>
    </source>
</evidence>
<dbReference type="RefSeq" id="WP_103758939.1">
    <property type="nucleotide sequence ID" value="NZ_JACHMA010000001.1"/>
</dbReference>
<comment type="caution">
    <text evidence="1">The sequence shown here is derived from an EMBL/GenBank/DDBJ whole genome shotgun (WGS) entry which is preliminary data.</text>
</comment>
<dbReference type="GeneID" id="61167568"/>
<evidence type="ECO:0000313" key="2">
    <source>
        <dbReference type="Proteomes" id="UP000255284"/>
    </source>
</evidence>
<dbReference type="AlphaFoldDB" id="A0A8G2HRM1"/>
<evidence type="ECO:0000313" key="1">
    <source>
        <dbReference type="EMBL" id="STO15623.1"/>
    </source>
</evidence>